<comment type="caution">
    <text evidence="2">The sequence shown here is derived from an EMBL/GenBank/DDBJ whole genome shotgun (WGS) entry which is preliminary data.</text>
</comment>
<organism evidence="2 3">
    <name type="scientific">Myroides marinus</name>
    <dbReference type="NCBI Taxonomy" id="703342"/>
    <lineage>
        <taxon>Bacteria</taxon>
        <taxon>Pseudomonadati</taxon>
        <taxon>Bacteroidota</taxon>
        <taxon>Flavobacteriia</taxon>
        <taxon>Flavobacteriales</taxon>
        <taxon>Flavobacteriaceae</taxon>
        <taxon>Myroides</taxon>
    </lineage>
</organism>
<evidence type="ECO:0000313" key="3">
    <source>
        <dbReference type="Proteomes" id="UP000076630"/>
    </source>
</evidence>
<evidence type="ECO:0008006" key="4">
    <source>
        <dbReference type="Google" id="ProtNLM"/>
    </source>
</evidence>
<keyword evidence="1" id="KW-0732">Signal</keyword>
<evidence type="ECO:0000313" key="2">
    <source>
        <dbReference type="EMBL" id="KZE83710.1"/>
    </source>
</evidence>
<evidence type="ECO:0000256" key="1">
    <source>
        <dbReference type="SAM" id="SignalP"/>
    </source>
</evidence>
<gene>
    <name evidence="2" type="ORF">AV926_04140</name>
</gene>
<dbReference type="AlphaFoldDB" id="A0A161SM55"/>
<dbReference type="EMBL" id="LQNU01000036">
    <property type="protein sequence ID" value="KZE83710.1"/>
    <property type="molecule type" value="Genomic_DNA"/>
</dbReference>
<sequence>MRYLSLLILLSLLCISQVNAQEKLPQKRDSISQIKINYSKEEVPSIAVRDTTRIFKNFEENNKKSKLGRFFNKMVYKNNKRLVANAPEIKNTQHFELGEGKVIRNIRIVTLDPFGYSDSDSLRAPNTHLEKIGNKLHLKTKKFTIKNFLIFKEGDRFDSLKVKESERLLRTQNFIRRVTMYPIPTAHPDTVDVLIRELDSWSIYPTGSASTSSYRIKLRDRNFAGLGHDLTLQYTSRYKENKQGVYFNYTVNNIQNTFVRANVVYNQEVWGNYVKGVALDRPFYSPYTKWAGGASLSQRFRRDSLPDLNEKYSYESLKYNTFDSWAGYSVPLFKSYKNKPVITNLRTSFRYIRQTYTERPQDQYDPHGYYKDQSSYLGSISLSSINYVQDQYIFNYNIIEDVQVGKVLALTGGMQDRYDKQRPYFGAKFAMGGYTRLGYFSGNIEWGSYFYKDKAEQGALRIEGTYFTKLFMLGNWRFRHFITPQLIYGYKRFDYIGDELRLDNVIQGIRAQKVTGSKRFAIAYHWQSYAPYEWKGFRFNPYFNFEGAFISNEDSKLFDSRMYSKFSIGIVANNDYLVFSKLAISLVFYPVMPDTGQSVIRANSRQYNMALPDFNYDRPRPVSYF</sequence>
<dbReference type="OrthoDB" id="1110633at2"/>
<keyword evidence="3" id="KW-1185">Reference proteome</keyword>
<protein>
    <recommendedName>
        <fullName evidence="4">Outer membrane protein/protective antigen OMA87</fullName>
    </recommendedName>
</protein>
<accession>A0A161SM55</accession>
<feature type="signal peptide" evidence="1">
    <location>
        <begin position="1"/>
        <end position="20"/>
    </location>
</feature>
<dbReference type="RefSeq" id="WP_038986826.1">
    <property type="nucleotide sequence ID" value="NZ_JWJO01000032.1"/>
</dbReference>
<dbReference type="Proteomes" id="UP000076630">
    <property type="component" value="Unassembled WGS sequence"/>
</dbReference>
<reference evidence="2 3" key="1">
    <citation type="submission" date="2016-01" db="EMBL/GenBank/DDBJ databases">
        <title>Whole genome sequencing of Myroides marinus L41.</title>
        <authorList>
            <person name="Hong K.W."/>
        </authorList>
    </citation>
    <scope>NUCLEOTIDE SEQUENCE [LARGE SCALE GENOMIC DNA]</scope>
    <source>
        <strain evidence="2 3">L41</strain>
    </source>
</reference>
<name>A0A161SM55_9FLAO</name>
<dbReference type="Gene3D" id="3.10.20.310">
    <property type="entry name" value="membrane protein fhac"/>
    <property type="match status" value="1"/>
</dbReference>
<proteinExistence type="predicted"/>
<feature type="chain" id="PRO_5007827398" description="Outer membrane protein/protective antigen OMA87" evidence="1">
    <location>
        <begin position="21"/>
        <end position="625"/>
    </location>
</feature>